<proteinExistence type="predicted"/>
<keyword evidence="2" id="KW-1185">Reference proteome</keyword>
<sequence>MKQRTSKETFKKHLKNYSK</sequence>
<evidence type="ECO:0000313" key="1">
    <source>
        <dbReference type="EMBL" id="MCI79915.1"/>
    </source>
</evidence>
<organism evidence="1 2">
    <name type="scientific">Trifolium medium</name>
    <dbReference type="NCBI Taxonomy" id="97028"/>
    <lineage>
        <taxon>Eukaryota</taxon>
        <taxon>Viridiplantae</taxon>
        <taxon>Streptophyta</taxon>
        <taxon>Embryophyta</taxon>
        <taxon>Tracheophyta</taxon>
        <taxon>Spermatophyta</taxon>
        <taxon>Magnoliopsida</taxon>
        <taxon>eudicotyledons</taxon>
        <taxon>Gunneridae</taxon>
        <taxon>Pentapetalae</taxon>
        <taxon>rosids</taxon>
        <taxon>fabids</taxon>
        <taxon>Fabales</taxon>
        <taxon>Fabaceae</taxon>
        <taxon>Papilionoideae</taxon>
        <taxon>50 kb inversion clade</taxon>
        <taxon>NPAAA clade</taxon>
        <taxon>Hologalegina</taxon>
        <taxon>IRL clade</taxon>
        <taxon>Trifolieae</taxon>
        <taxon>Trifolium</taxon>
    </lineage>
</organism>
<protein>
    <submittedName>
        <fullName evidence="1">Uncharacterized protein</fullName>
    </submittedName>
</protein>
<evidence type="ECO:0000313" key="2">
    <source>
        <dbReference type="Proteomes" id="UP000265520"/>
    </source>
</evidence>
<dbReference type="AlphaFoldDB" id="A0A392UYY6"/>
<feature type="non-terminal residue" evidence="1">
    <location>
        <position position="19"/>
    </location>
</feature>
<comment type="caution">
    <text evidence="1">The sequence shown here is derived from an EMBL/GenBank/DDBJ whole genome shotgun (WGS) entry which is preliminary data.</text>
</comment>
<dbReference type="Proteomes" id="UP000265520">
    <property type="component" value="Unassembled WGS sequence"/>
</dbReference>
<reference evidence="1 2" key="1">
    <citation type="journal article" date="2018" name="Front. Plant Sci.">
        <title>Red Clover (Trifolium pratense) and Zigzag Clover (T. medium) - A Picture of Genomic Similarities and Differences.</title>
        <authorList>
            <person name="Dluhosova J."/>
            <person name="Istvanek J."/>
            <person name="Nedelnik J."/>
            <person name="Repkova J."/>
        </authorList>
    </citation>
    <scope>NUCLEOTIDE SEQUENCE [LARGE SCALE GENOMIC DNA]</scope>
    <source>
        <strain evidence="2">cv. 10/8</strain>
        <tissue evidence="1">Leaf</tissue>
    </source>
</reference>
<dbReference type="EMBL" id="LXQA010984087">
    <property type="protein sequence ID" value="MCI79915.1"/>
    <property type="molecule type" value="Genomic_DNA"/>
</dbReference>
<name>A0A392UYY6_9FABA</name>
<accession>A0A392UYY6</accession>